<evidence type="ECO:0000313" key="3">
    <source>
        <dbReference type="Proteomes" id="UP000214689"/>
    </source>
</evidence>
<accession>A0A223ASS7</accession>
<evidence type="ECO:0000313" key="2">
    <source>
        <dbReference type="EMBL" id="ASS37969.1"/>
    </source>
</evidence>
<protein>
    <submittedName>
        <fullName evidence="2">Uncharacterized protein</fullName>
    </submittedName>
</protein>
<proteinExistence type="predicted"/>
<dbReference type="EMBL" id="CP016199">
    <property type="protein sequence ID" value="ASS37969.1"/>
    <property type="molecule type" value="Genomic_DNA"/>
</dbReference>
<dbReference type="OrthoDB" id="9799090at2"/>
<dbReference type="RefSeq" id="WP_094234205.1">
    <property type="nucleotide sequence ID" value="NZ_CP016199.1"/>
</dbReference>
<gene>
    <name evidence="2" type="ORF">AXF17_05700</name>
</gene>
<feature type="transmembrane region" description="Helical" evidence="1">
    <location>
        <begin position="43"/>
        <end position="62"/>
    </location>
</feature>
<keyword evidence="1" id="KW-0812">Transmembrane</keyword>
<dbReference type="PROSITE" id="PS51257">
    <property type="entry name" value="PROKAR_LIPOPROTEIN"/>
    <property type="match status" value="1"/>
</dbReference>
<dbReference type="AlphaFoldDB" id="A0A223ASS7"/>
<keyword evidence="1" id="KW-1133">Transmembrane helix</keyword>
<feature type="transmembrane region" description="Helical" evidence="1">
    <location>
        <begin position="7"/>
        <end position="28"/>
    </location>
</feature>
<organism evidence="2 3">
    <name type="scientific">Mogibacterium pumilum</name>
    <dbReference type="NCBI Taxonomy" id="86332"/>
    <lineage>
        <taxon>Bacteria</taxon>
        <taxon>Bacillati</taxon>
        <taxon>Bacillota</taxon>
        <taxon>Clostridia</taxon>
        <taxon>Peptostreptococcales</taxon>
        <taxon>Anaerovoracaceae</taxon>
        <taxon>Mogibacterium</taxon>
    </lineage>
</organism>
<sequence>MFTKKNAIIISVLLAISACIYGLQILIFKDVRNTEFYIFQDMAFIPISIAITTVVVGELLDINNKRDSRLKTRMLTSTFFSDIGFELMSMLALVSNIDEEVLHKINNDNLSESEKINAIKSSTFTINADMGICNIISDVIIASKTDILILSSNPMLYDHEYFSDLLWELLHLMDEFRLRGDYVKMTPDDLTQFNDDFAQVLELLLINWVINAKYLKETYPNFYKTVSSFLEN</sequence>
<reference evidence="3" key="1">
    <citation type="submission" date="2016-05" db="EMBL/GenBank/DDBJ databases">
        <authorList>
            <person name="Holder M.E."/>
            <person name="Ajami N.J."/>
            <person name="Petrosino J.F."/>
        </authorList>
    </citation>
    <scope>NUCLEOTIDE SEQUENCE [LARGE SCALE GENOMIC DNA]</scope>
    <source>
        <strain evidence="3">ATCC 700696</strain>
    </source>
</reference>
<keyword evidence="3" id="KW-1185">Reference proteome</keyword>
<keyword evidence="1" id="KW-0472">Membrane</keyword>
<dbReference type="Proteomes" id="UP000214689">
    <property type="component" value="Chromosome"/>
</dbReference>
<name>A0A223ASS7_9FIRM</name>
<evidence type="ECO:0000256" key="1">
    <source>
        <dbReference type="SAM" id="Phobius"/>
    </source>
</evidence>